<dbReference type="Proteomes" id="UP000001476">
    <property type="component" value="Chromosome"/>
</dbReference>
<dbReference type="EMBL" id="CP001104">
    <property type="protein sequence ID" value="ACR71659.1"/>
    <property type="molecule type" value="Genomic_DNA"/>
</dbReference>
<evidence type="ECO:0000313" key="1">
    <source>
        <dbReference type="EMBL" id="ACR71659.1"/>
    </source>
</evidence>
<organism evidence="1 2">
    <name type="scientific">Lachnospira eligens (strain ATCC 27750 / DSM 3376 / VPI C15-48 / C15-B4)</name>
    <name type="common">Eubacterium eligens</name>
    <dbReference type="NCBI Taxonomy" id="515620"/>
    <lineage>
        <taxon>Bacteria</taxon>
        <taxon>Bacillati</taxon>
        <taxon>Bacillota</taxon>
        <taxon>Clostridia</taxon>
        <taxon>Lachnospirales</taxon>
        <taxon>Lachnospiraceae</taxon>
        <taxon>Lachnospira</taxon>
    </lineage>
</organism>
<dbReference type="HOGENOM" id="CLU_3007506_0_0_9"/>
<name>C4Z4H5_LACE2</name>
<dbReference type="AlphaFoldDB" id="C4Z4H5"/>
<dbReference type="Gene3D" id="3.10.129.130">
    <property type="match status" value="1"/>
</dbReference>
<gene>
    <name evidence="1" type="ordered locus">EUBELI_00646</name>
</gene>
<reference evidence="1 2" key="1">
    <citation type="journal article" date="2009" name="Proc. Natl. Acad. Sci. U.S.A.">
        <title>Characterizing a model human gut microbiota composed of members of its two dominant bacterial phyla.</title>
        <authorList>
            <person name="Mahowald M.A."/>
            <person name="Rey F.E."/>
            <person name="Seedorf H."/>
            <person name="Turnbaugh P.J."/>
            <person name="Fulton R.S."/>
            <person name="Wollam A."/>
            <person name="Shah N."/>
            <person name="Wang C."/>
            <person name="Magrini V."/>
            <person name="Wilson R.K."/>
            <person name="Cantarel B.L."/>
            <person name="Coutinho P.M."/>
            <person name="Henrissat B."/>
            <person name="Crock L.W."/>
            <person name="Russell A."/>
            <person name="Verberkmoes N.C."/>
            <person name="Hettich R.L."/>
            <person name="Gordon J.I."/>
        </authorList>
    </citation>
    <scope>NUCLEOTIDE SEQUENCE [LARGE SCALE GENOMIC DNA]</scope>
    <source>
        <strain evidence="2">ATCC 27750 / DSM 3376 / VPI C15-48 / C15-B4</strain>
    </source>
</reference>
<sequence>MKGFCFLLGDYGGQMEIKQGYAYHIKDEYFTTAKDEHLMKNKEDNSPILAMIDCYF</sequence>
<evidence type="ECO:0000313" key="2">
    <source>
        <dbReference type="Proteomes" id="UP000001476"/>
    </source>
</evidence>
<protein>
    <submittedName>
        <fullName evidence="1">Uncharacterized protein</fullName>
    </submittedName>
</protein>
<dbReference type="InterPro" id="IPR053735">
    <property type="entry name" value="Type_III_TA_endoRNase"/>
</dbReference>
<dbReference type="STRING" id="515620.EUBELI_00646"/>
<keyword evidence="2" id="KW-1185">Reference proteome</keyword>
<dbReference type="KEGG" id="eel:EUBELI_00646"/>
<proteinExistence type="predicted"/>
<accession>C4Z4H5</accession>